<evidence type="ECO:0000256" key="4">
    <source>
        <dbReference type="ARBA" id="ARBA00022679"/>
    </source>
</evidence>
<organism evidence="12 13">
    <name type="scientific">Chitinimonas taiwanensis DSM 18899</name>
    <dbReference type="NCBI Taxonomy" id="1121279"/>
    <lineage>
        <taxon>Bacteria</taxon>
        <taxon>Pseudomonadati</taxon>
        <taxon>Pseudomonadota</taxon>
        <taxon>Betaproteobacteria</taxon>
        <taxon>Neisseriales</taxon>
        <taxon>Chitinibacteraceae</taxon>
        <taxon>Chitinimonas</taxon>
    </lineage>
</organism>
<keyword evidence="4 10" id="KW-0808">Transferase</keyword>
<dbReference type="OrthoDB" id="9778595at2"/>
<evidence type="ECO:0000256" key="7">
    <source>
        <dbReference type="ARBA" id="ARBA00022842"/>
    </source>
</evidence>
<dbReference type="PANTHER" id="PTHR30040">
    <property type="entry name" value="THIAMINE BIOSYNTHESIS LIPOPROTEIN APBE"/>
    <property type="match status" value="1"/>
</dbReference>
<dbReference type="PIRSF" id="PIRSF006268">
    <property type="entry name" value="ApbE"/>
    <property type="match status" value="1"/>
</dbReference>
<dbReference type="Proteomes" id="UP000186513">
    <property type="component" value="Unassembled WGS sequence"/>
</dbReference>
<reference evidence="12 13" key="1">
    <citation type="submission" date="2016-11" db="EMBL/GenBank/DDBJ databases">
        <authorList>
            <person name="Jaros S."/>
            <person name="Januszkiewicz K."/>
            <person name="Wedrychowicz H."/>
        </authorList>
    </citation>
    <scope>NUCLEOTIDE SEQUENCE [LARGE SCALE GENOMIC DNA]</scope>
    <source>
        <strain evidence="12 13">DSM 18899</strain>
    </source>
</reference>
<dbReference type="EMBL" id="FPKR01000018">
    <property type="protein sequence ID" value="SFZ79496.1"/>
    <property type="molecule type" value="Genomic_DNA"/>
</dbReference>
<proteinExistence type="inferred from homology"/>
<dbReference type="AlphaFoldDB" id="A0A1K2HRR4"/>
<dbReference type="RefSeq" id="WP_072430156.1">
    <property type="nucleotide sequence ID" value="NZ_FPKR01000018.1"/>
</dbReference>
<feature type="binding site" evidence="11">
    <location>
        <position position="176"/>
    </location>
    <ligand>
        <name>Mg(2+)</name>
        <dbReference type="ChEBI" id="CHEBI:18420"/>
    </ligand>
</feature>
<keyword evidence="13" id="KW-1185">Reference proteome</keyword>
<evidence type="ECO:0000256" key="2">
    <source>
        <dbReference type="ARBA" id="ARBA00016337"/>
    </source>
</evidence>
<dbReference type="InterPro" id="IPR003374">
    <property type="entry name" value="ApbE-like_sf"/>
</dbReference>
<keyword evidence="6 10" id="KW-0274">FAD</keyword>
<dbReference type="EC" id="2.7.1.180" evidence="1 10"/>
<dbReference type="STRING" id="1121279.SAMN02745887_03679"/>
<comment type="similarity">
    <text evidence="10">Belongs to the ApbE family.</text>
</comment>
<evidence type="ECO:0000256" key="5">
    <source>
        <dbReference type="ARBA" id="ARBA00022723"/>
    </source>
</evidence>
<dbReference type="Gene3D" id="3.10.520.10">
    <property type="entry name" value="ApbE-like domains"/>
    <property type="match status" value="1"/>
</dbReference>
<dbReference type="PANTHER" id="PTHR30040:SF2">
    <property type="entry name" value="FAD:PROTEIN FMN TRANSFERASE"/>
    <property type="match status" value="1"/>
</dbReference>
<keyword evidence="7 10" id="KW-0460">Magnesium</keyword>
<evidence type="ECO:0000256" key="3">
    <source>
        <dbReference type="ARBA" id="ARBA00022630"/>
    </source>
</evidence>
<evidence type="ECO:0000256" key="10">
    <source>
        <dbReference type="PIRNR" id="PIRNR006268"/>
    </source>
</evidence>
<name>A0A1K2HRR4_9NEIS</name>
<evidence type="ECO:0000313" key="12">
    <source>
        <dbReference type="EMBL" id="SFZ79496.1"/>
    </source>
</evidence>
<dbReference type="GO" id="GO:0046872">
    <property type="term" value="F:metal ion binding"/>
    <property type="evidence" value="ECO:0007669"/>
    <property type="project" value="UniProtKB-UniRule"/>
</dbReference>
<protein>
    <recommendedName>
        <fullName evidence="2 10">FAD:protein FMN transferase</fullName>
        <ecNumber evidence="1 10">2.7.1.180</ecNumber>
    </recommendedName>
    <alternativeName>
        <fullName evidence="8 10">Flavin transferase</fullName>
    </alternativeName>
</protein>
<dbReference type="GO" id="GO:0016740">
    <property type="term" value="F:transferase activity"/>
    <property type="evidence" value="ECO:0007669"/>
    <property type="project" value="UniProtKB-UniRule"/>
</dbReference>
<dbReference type="InterPro" id="IPR024932">
    <property type="entry name" value="ApbE"/>
</dbReference>
<keyword evidence="5 10" id="KW-0479">Metal-binding</keyword>
<dbReference type="SUPFAM" id="SSF143631">
    <property type="entry name" value="ApbE-like"/>
    <property type="match status" value="1"/>
</dbReference>
<evidence type="ECO:0000256" key="9">
    <source>
        <dbReference type="ARBA" id="ARBA00048540"/>
    </source>
</evidence>
<feature type="binding site" evidence="11">
    <location>
        <position position="289"/>
    </location>
    <ligand>
        <name>Mg(2+)</name>
        <dbReference type="ChEBI" id="CHEBI:18420"/>
    </ligand>
</feature>
<evidence type="ECO:0000256" key="6">
    <source>
        <dbReference type="ARBA" id="ARBA00022827"/>
    </source>
</evidence>
<feature type="binding site" evidence="11">
    <location>
        <position position="293"/>
    </location>
    <ligand>
        <name>Mg(2+)</name>
        <dbReference type="ChEBI" id="CHEBI:18420"/>
    </ligand>
</feature>
<evidence type="ECO:0000256" key="1">
    <source>
        <dbReference type="ARBA" id="ARBA00011955"/>
    </source>
</evidence>
<keyword evidence="3 10" id="KW-0285">Flavoprotein</keyword>
<evidence type="ECO:0000256" key="8">
    <source>
        <dbReference type="ARBA" id="ARBA00031306"/>
    </source>
</evidence>
<sequence length="337" mass="35589">MSTAVAARRVLIPVELGALQARPRQGEPMQLDGLSMGTHWVVKLAGVAERSRPALQAGIQRVLDQVVAEMSHWASDSALSRFNRAPAGSWHTLPEACFAVLQAGLAVARASDGAFDPTVGALVNLWGFGPPGPRQVPPNAQEVVAAQACSGWQRLELQAAERRVRQPGGLQLDFSGIAKGYAVDAVLDYLRGLGISSALVEVGGELSGLGVKPDAQPWWVVLAQPPGSQLADTVVALHGLAMATSGDYLRHFQHAGRDYAHTLDPRSGEPLLAAPASVSVLHPRCMLADAHATAISVLGVEAGLAYAERYQLAALIIERCADGLREHLSSALARLQD</sequence>
<evidence type="ECO:0000313" key="13">
    <source>
        <dbReference type="Proteomes" id="UP000186513"/>
    </source>
</evidence>
<accession>A0A1K2HRR4</accession>
<comment type="cofactor">
    <cofactor evidence="11">
        <name>Mg(2+)</name>
        <dbReference type="ChEBI" id="CHEBI:18420"/>
    </cofactor>
    <cofactor evidence="11">
        <name>Mn(2+)</name>
        <dbReference type="ChEBI" id="CHEBI:29035"/>
    </cofactor>
    <text evidence="11">Magnesium. Can also use manganese.</text>
</comment>
<evidence type="ECO:0000256" key="11">
    <source>
        <dbReference type="PIRSR" id="PIRSR006268-2"/>
    </source>
</evidence>
<keyword evidence="12" id="KW-0449">Lipoprotein</keyword>
<comment type="catalytic activity">
    <reaction evidence="9 10">
        <text>L-threonyl-[protein] + FAD = FMN-L-threonyl-[protein] + AMP + H(+)</text>
        <dbReference type="Rhea" id="RHEA:36847"/>
        <dbReference type="Rhea" id="RHEA-COMP:11060"/>
        <dbReference type="Rhea" id="RHEA-COMP:11061"/>
        <dbReference type="ChEBI" id="CHEBI:15378"/>
        <dbReference type="ChEBI" id="CHEBI:30013"/>
        <dbReference type="ChEBI" id="CHEBI:57692"/>
        <dbReference type="ChEBI" id="CHEBI:74257"/>
        <dbReference type="ChEBI" id="CHEBI:456215"/>
        <dbReference type="EC" id="2.7.1.180"/>
    </reaction>
</comment>
<gene>
    <name evidence="12" type="ORF">SAMN02745887_03679</name>
</gene>
<dbReference type="Pfam" id="PF02424">
    <property type="entry name" value="ApbE"/>
    <property type="match status" value="1"/>
</dbReference>